<dbReference type="Proteomes" id="UP001612741">
    <property type="component" value="Unassembled WGS sequence"/>
</dbReference>
<reference evidence="1 2" key="1">
    <citation type="submission" date="2024-10" db="EMBL/GenBank/DDBJ databases">
        <title>The Natural Products Discovery Center: Release of the First 8490 Sequenced Strains for Exploring Actinobacteria Biosynthetic Diversity.</title>
        <authorList>
            <person name="Kalkreuter E."/>
            <person name="Kautsar S.A."/>
            <person name="Yang D."/>
            <person name="Bader C.D."/>
            <person name="Teijaro C.N."/>
            <person name="Fluegel L."/>
            <person name="Davis C.M."/>
            <person name="Simpson J.R."/>
            <person name="Lauterbach L."/>
            <person name="Steele A.D."/>
            <person name="Gui C."/>
            <person name="Meng S."/>
            <person name="Li G."/>
            <person name="Viehrig K."/>
            <person name="Ye F."/>
            <person name="Su P."/>
            <person name="Kiefer A.F."/>
            <person name="Nichols A."/>
            <person name="Cepeda A.J."/>
            <person name="Yan W."/>
            <person name="Fan B."/>
            <person name="Jiang Y."/>
            <person name="Adhikari A."/>
            <person name="Zheng C.-J."/>
            <person name="Schuster L."/>
            <person name="Cowan T.M."/>
            <person name="Smanski M.J."/>
            <person name="Chevrette M.G."/>
            <person name="De Carvalho L.P.S."/>
            <person name="Shen B."/>
        </authorList>
    </citation>
    <scope>NUCLEOTIDE SEQUENCE [LARGE SCALE GENOMIC DNA]</scope>
    <source>
        <strain evidence="1 2">NPDC050545</strain>
    </source>
</reference>
<evidence type="ECO:0000313" key="1">
    <source>
        <dbReference type="EMBL" id="MFI6499194.1"/>
    </source>
</evidence>
<comment type="caution">
    <text evidence="1">The sequence shown here is derived from an EMBL/GenBank/DDBJ whole genome shotgun (WGS) entry which is preliminary data.</text>
</comment>
<gene>
    <name evidence="1" type="ORF">ACIBG2_17545</name>
</gene>
<dbReference type="RefSeq" id="WP_397082409.1">
    <property type="nucleotide sequence ID" value="NZ_JBITGY010000004.1"/>
</dbReference>
<protein>
    <submittedName>
        <fullName evidence="1">Uncharacterized protein</fullName>
    </submittedName>
</protein>
<proteinExistence type="predicted"/>
<evidence type="ECO:0000313" key="2">
    <source>
        <dbReference type="Proteomes" id="UP001612741"/>
    </source>
</evidence>
<dbReference type="EMBL" id="JBITGY010000004">
    <property type="protein sequence ID" value="MFI6499194.1"/>
    <property type="molecule type" value="Genomic_DNA"/>
</dbReference>
<name>A0ABW7YTF0_9ACTN</name>
<keyword evidence="2" id="KW-1185">Reference proteome</keyword>
<accession>A0ABW7YTF0</accession>
<sequence>MTHRDLDSVEVTADELKAAYEEALTSRSAHDCVLLKKRLEDALSECGDWEAMAKAWRIKNLRTALRAQLQRDCIRPPTEKEQHRELRKLIRQYPILAREILGEIGL</sequence>
<organism evidence="1 2">
    <name type="scientific">Nonomuraea typhae</name>
    <dbReference type="NCBI Taxonomy" id="2603600"/>
    <lineage>
        <taxon>Bacteria</taxon>
        <taxon>Bacillati</taxon>
        <taxon>Actinomycetota</taxon>
        <taxon>Actinomycetes</taxon>
        <taxon>Streptosporangiales</taxon>
        <taxon>Streptosporangiaceae</taxon>
        <taxon>Nonomuraea</taxon>
    </lineage>
</organism>